<dbReference type="EMBL" id="CAJOBC010112401">
    <property type="protein sequence ID" value="CAF4535085.1"/>
    <property type="molecule type" value="Genomic_DNA"/>
</dbReference>
<dbReference type="Gene3D" id="3.30.720.50">
    <property type="match status" value="1"/>
</dbReference>
<organism evidence="2 3">
    <name type="scientific">Didymodactylos carnosus</name>
    <dbReference type="NCBI Taxonomy" id="1234261"/>
    <lineage>
        <taxon>Eukaryota</taxon>
        <taxon>Metazoa</taxon>
        <taxon>Spiralia</taxon>
        <taxon>Gnathifera</taxon>
        <taxon>Rotifera</taxon>
        <taxon>Eurotatoria</taxon>
        <taxon>Bdelloidea</taxon>
        <taxon>Philodinida</taxon>
        <taxon>Philodinidae</taxon>
        <taxon>Didymodactylos</taxon>
    </lineage>
</organism>
<accession>A0A8S2Y638</accession>
<dbReference type="Proteomes" id="UP000681722">
    <property type="component" value="Unassembled WGS sequence"/>
</dbReference>
<dbReference type="InterPro" id="IPR037197">
    <property type="entry name" value="WWE_dom_sf"/>
</dbReference>
<dbReference type="Pfam" id="PF02825">
    <property type="entry name" value="WWE"/>
    <property type="match status" value="1"/>
</dbReference>
<dbReference type="SUPFAM" id="SSF117839">
    <property type="entry name" value="WWE domain"/>
    <property type="match status" value="1"/>
</dbReference>
<proteinExistence type="predicted"/>
<comment type="caution">
    <text evidence="2">The sequence shown here is derived from an EMBL/GenBank/DDBJ whole genome shotgun (WGS) entry which is preliminary data.</text>
</comment>
<feature type="non-terminal residue" evidence="2">
    <location>
        <position position="258"/>
    </location>
</feature>
<name>A0A8S2Y638_9BILA</name>
<sequence>MVELMTNHMVRVADQHTLSPPQWYSQSTSNPRSINEKEEWTKYSDIESEIIEEAFNKNNQTDLLELDNYWIDLTQSLQISKSDKTQQRQIKRILNNRNGNKCLREERFFLPLPIGKPFNEWSHGGYWFINEWQQKQFKNISNCDKVEQAANGIILEGNQLDKQSDAQWIAQKLRAVKDKDEPEIYKCCIKLYTYDSFLYSLLNKTLRENDQTKIDTLGPFCHYLYYSWYNLGTRTTLKVYRGANLGPDAIEQYKRAVS</sequence>
<protein>
    <recommendedName>
        <fullName evidence="1">WWE domain-containing protein</fullName>
    </recommendedName>
</protein>
<gene>
    <name evidence="2" type="ORF">SRO942_LOCUS46357</name>
</gene>
<feature type="domain" description="WWE" evidence="1">
    <location>
        <begin position="8"/>
        <end position="92"/>
    </location>
</feature>
<evidence type="ECO:0000313" key="3">
    <source>
        <dbReference type="Proteomes" id="UP000681722"/>
    </source>
</evidence>
<dbReference type="InterPro" id="IPR004170">
    <property type="entry name" value="WWE_dom"/>
</dbReference>
<evidence type="ECO:0000259" key="1">
    <source>
        <dbReference type="PROSITE" id="PS50918"/>
    </source>
</evidence>
<dbReference type="PROSITE" id="PS50918">
    <property type="entry name" value="WWE"/>
    <property type="match status" value="1"/>
</dbReference>
<reference evidence="2" key="1">
    <citation type="submission" date="2021-02" db="EMBL/GenBank/DDBJ databases">
        <authorList>
            <person name="Nowell W R."/>
        </authorList>
    </citation>
    <scope>NUCLEOTIDE SEQUENCE</scope>
</reference>
<dbReference type="AlphaFoldDB" id="A0A8S2Y638"/>
<evidence type="ECO:0000313" key="2">
    <source>
        <dbReference type="EMBL" id="CAF4535085.1"/>
    </source>
</evidence>